<evidence type="ECO:0000313" key="2">
    <source>
        <dbReference type="Proteomes" id="UP001245184"/>
    </source>
</evidence>
<evidence type="ECO:0000313" key="1">
    <source>
        <dbReference type="EMBL" id="MDR6202164.1"/>
    </source>
</evidence>
<dbReference type="Proteomes" id="UP001245184">
    <property type="component" value="Unassembled WGS sequence"/>
</dbReference>
<dbReference type="EMBL" id="JAVIZN010000002">
    <property type="protein sequence ID" value="MDR6202164.1"/>
    <property type="molecule type" value="Genomic_DNA"/>
</dbReference>
<proteinExistence type="predicted"/>
<organism evidence="1 2">
    <name type="scientific">Paraburkholderia graminis</name>
    <dbReference type="NCBI Taxonomy" id="60548"/>
    <lineage>
        <taxon>Bacteria</taxon>
        <taxon>Pseudomonadati</taxon>
        <taxon>Pseudomonadota</taxon>
        <taxon>Betaproteobacteria</taxon>
        <taxon>Burkholderiales</taxon>
        <taxon>Burkholderiaceae</taxon>
        <taxon>Paraburkholderia</taxon>
    </lineage>
</organism>
<reference evidence="1 2" key="1">
    <citation type="submission" date="2023-08" db="EMBL/GenBank/DDBJ databases">
        <title>Genome sequencing of plant associated microbes to promote plant fitness in Sorghum bicolor and Oryza sativa.</title>
        <authorList>
            <person name="Coleman-Derr D."/>
        </authorList>
    </citation>
    <scope>NUCLEOTIDE SEQUENCE [LARGE SCALE GENOMIC DNA]</scope>
    <source>
        <strain evidence="1 2">SLBN-33</strain>
    </source>
</reference>
<gene>
    <name evidence="1" type="ORF">QF025_000884</name>
</gene>
<name>A0ABD5CA70_9BURK</name>
<comment type="caution">
    <text evidence="1">The sequence shown here is derived from an EMBL/GenBank/DDBJ whole genome shotgun (WGS) entry which is preliminary data.</text>
</comment>
<accession>A0ABD5CA70</accession>
<protein>
    <submittedName>
        <fullName evidence="1">Uncharacterized protein</fullName>
    </submittedName>
</protein>
<sequence>MPFIMRSSASLKAAVDGCEPVSAELDILIPGIDALC</sequence>
<dbReference type="AlphaFoldDB" id="A0ABD5CA70"/>